<keyword evidence="3" id="KW-1185">Reference proteome</keyword>
<evidence type="ECO:0000256" key="1">
    <source>
        <dbReference type="SAM" id="SignalP"/>
    </source>
</evidence>
<dbReference type="AlphaFoldDB" id="A0A2H5EYH8"/>
<feature type="signal peptide" evidence="1">
    <location>
        <begin position="1"/>
        <end position="23"/>
    </location>
</feature>
<gene>
    <name evidence="2" type="ORF">CX676_09430</name>
</gene>
<name>A0A2H5EYH8_9RHOB</name>
<proteinExistence type="predicted"/>
<sequence>MTTARSLALILATAAGISAFGVAGFTQSKSGGATAEAQQPLAVGDVLPAGQVHIISEPGLYGLGRNVGGSEYAVAKGQLIRIDPKTMKVLSILRPQRAILD</sequence>
<reference evidence="2 3" key="1">
    <citation type="journal article" date="2013" name="Antonie Van Leeuwenhoek">
        <title>Paracoccus zhejiangensis sp. nov., isolated from activated sludge in wastewater-treatment system.</title>
        <authorList>
            <person name="Wu Z.G."/>
            <person name="Zhang D.F."/>
            <person name="Liu Y.L."/>
            <person name="Wang F."/>
            <person name="Jiang X."/>
            <person name="Li C."/>
            <person name="Li S.P."/>
            <person name="Hong Q."/>
            <person name="Li W.J."/>
        </authorList>
    </citation>
    <scope>NUCLEOTIDE SEQUENCE [LARGE SCALE GENOMIC DNA]</scope>
    <source>
        <strain evidence="2 3">J6</strain>
    </source>
</reference>
<evidence type="ECO:0000313" key="3">
    <source>
        <dbReference type="Proteomes" id="UP000234530"/>
    </source>
</evidence>
<organism evidence="2 3">
    <name type="scientific">Paracoccus zhejiangensis</name>
    <dbReference type="NCBI Taxonomy" id="1077935"/>
    <lineage>
        <taxon>Bacteria</taxon>
        <taxon>Pseudomonadati</taxon>
        <taxon>Pseudomonadota</taxon>
        <taxon>Alphaproteobacteria</taxon>
        <taxon>Rhodobacterales</taxon>
        <taxon>Paracoccaceae</taxon>
        <taxon>Paracoccus</taxon>
    </lineage>
</organism>
<dbReference type="EMBL" id="CP025430">
    <property type="protein sequence ID" value="AUH64350.1"/>
    <property type="molecule type" value="Genomic_DNA"/>
</dbReference>
<keyword evidence="1" id="KW-0732">Signal</keyword>
<dbReference type="RefSeq" id="WP_101752387.1">
    <property type="nucleotide sequence ID" value="NZ_CP025430.1"/>
</dbReference>
<dbReference type="Proteomes" id="UP000234530">
    <property type="component" value="Chromosome"/>
</dbReference>
<dbReference type="KEGG" id="pzh:CX676_09430"/>
<accession>A0A2H5EYH8</accession>
<protein>
    <submittedName>
        <fullName evidence="2">Uncharacterized protein</fullName>
    </submittedName>
</protein>
<feature type="chain" id="PRO_5014185794" evidence="1">
    <location>
        <begin position="24"/>
        <end position="101"/>
    </location>
</feature>
<dbReference type="OrthoDB" id="7779104at2"/>
<evidence type="ECO:0000313" key="2">
    <source>
        <dbReference type="EMBL" id="AUH64350.1"/>
    </source>
</evidence>